<dbReference type="Proteomes" id="UP000790709">
    <property type="component" value="Unassembled WGS sequence"/>
</dbReference>
<keyword evidence="2" id="KW-1185">Reference proteome</keyword>
<protein>
    <submittedName>
        <fullName evidence="1">Uncharacterized protein</fullName>
    </submittedName>
</protein>
<dbReference type="EMBL" id="MU266471">
    <property type="protein sequence ID" value="KAH7922809.1"/>
    <property type="molecule type" value="Genomic_DNA"/>
</dbReference>
<evidence type="ECO:0000313" key="1">
    <source>
        <dbReference type="EMBL" id="KAH7922809.1"/>
    </source>
</evidence>
<accession>A0ACB8BBE9</accession>
<comment type="caution">
    <text evidence="1">The sequence shown here is derived from an EMBL/GenBank/DDBJ whole genome shotgun (WGS) entry which is preliminary data.</text>
</comment>
<gene>
    <name evidence="1" type="ORF">BV22DRAFT_1048603</name>
</gene>
<reference evidence="1" key="1">
    <citation type="journal article" date="2021" name="New Phytol.">
        <title>Evolutionary innovations through gain and loss of genes in the ectomycorrhizal Boletales.</title>
        <authorList>
            <person name="Wu G."/>
            <person name="Miyauchi S."/>
            <person name="Morin E."/>
            <person name="Kuo A."/>
            <person name="Drula E."/>
            <person name="Varga T."/>
            <person name="Kohler A."/>
            <person name="Feng B."/>
            <person name="Cao Y."/>
            <person name="Lipzen A."/>
            <person name="Daum C."/>
            <person name="Hundley H."/>
            <person name="Pangilinan J."/>
            <person name="Johnson J."/>
            <person name="Barry K."/>
            <person name="LaButti K."/>
            <person name="Ng V."/>
            <person name="Ahrendt S."/>
            <person name="Min B."/>
            <person name="Choi I.G."/>
            <person name="Park H."/>
            <person name="Plett J.M."/>
            <person name="Magnuson J."/>
            <person name="Spatafora J.W."/>
            <person name="Nagy L.G."/>
            <person name="Henrissat B."/>
            <person name="Grigoriev I.V."/>
            <person name="Yang Z.L."/>
            <person name="Xu J."/>
            <person name="Martin F.M."/>
        </authorList>
    </citation>
    <scope>NUCLEOTIDE SEQUENCE</scope>
    <source>
        <strain evidence="1">KUC20120723A-06</strain>
    </source>
</reference>
<name>A0ACB8BBE9_9AGAM</name>
<organism evidence="1 2">
    <name type="scientific">Leucogyrophana mollusca</name>
    <dbReference type="NCBI Taxonomy" id="85980"/>
    <lineage>
        <taxon>Eukaryota</taxon>
        <taxon>Fungi</taxon>
        <taxon>Dikarya</taxon>
        <taxon>Basidiomycota</taxon>
        <taxon>Agaricomycotina</taxon>
        <taxon>Agaricomycetes</taxon>
        <taxon>Agaricomycetidae</taxon>
        <taxon>Boletales</taxon>
        <taxon>Boletales incertae sedis</taxon>
        <taxon>Leucogyrophana</taxon>
    </lineage>
</organism>
<sequence length="218" mass="24197">MSASFIQRLADYHTLKKPKRDYKQYRPVTGEMTFFTLSSSSSQYLNAPPAPSRKRSQLLRVPRDDVDEFLSSDLELSFASTMSLNSPPRDTIALTPETERDEPMDISPAPVKAFQKENLRASKPITRPRAFTSAARMFGNDVSNGTILNESSGSFSKPPSSQSNPKRTQWSALPLEWLSSSRPTNTFKPEAENLFACSQNEPASPASEDAMDVDPVSL</sequence>
<evidence type="ECO:0000313" key="2">
    <source>
        <dbReference type="Proteomes" id="UP000790709"/>
    </source>
</evidence>
<proteinExistence type="predicted"/>
<feature type="non-terminal residue" evidence="1">
    <location>
        <position position="218"/>
    </location>
</feature>